<protein>
    <submittedName>
        <fullName evidence="1">Uncharacterized protein</fullName>
    </submittedName>
</protein>
<dbReference type="EMBL" id="JAQOWY010001155">
    <property type="protein sequence ID" value="KAK1837546.1"/>
    <property type="molecule type" value="Genomic_DNA"/>
</dbReference>
<comment type="caution">
    <text evidence="1">The sequence shown here is derived from an EMBL/GenBank/DDBJ whole genome shotgun (WGS) entry which is preliminary data.</text>
</comment>
<accession>A0AAD8ZXK6</accession>
<gene>
    <name evidence="1" type="ORF">CCHR01_19834</name>
</gene>
<evidence type="ECO:0000313" key="2">
    <source>
        <dbReference type="Proteomes" id="UP001243330"/>
    </source>
</evidence>
<reference evidence="1" key="1">
    <citation type="submission" date="2023-01" db="EMBL/GenBank/DDBJ databases">
        <title>Colletotrichum chrysophilum M932 genome sequence.</title>
        <authorList>
            <person name="Baroncelli R."/>
        </authorList>
    </citation>
    <scope>NUCLEOTIDE SEQUENCE</scope>
    <source>
        <strain evidence="1">M932</strain>
    </source>
</reference>
<organism evidence="1 2">
    <name type="scientific">Colletotrichum chrysophilum</name>
    <dbReference type="NCBI Taxonomy" id="1836956"/>
    <lineage>
        <taxon>Eukaryota</taxon>
        <taxon>Fungi</taxon>
        <taxon>Dikarya</taxon>
        <taxon>Ascomycota</taxon>
        <taxon>Pezizomycotina</taxon>
        <taxon>Sordariomycetes</taxon>
        <taxon>Hypocreomycetidae</taxon>
        <taxon>Glomerellales</taxon>
        <taxon>Glomerellaceae</taxon>
        <taxon>Colletotrichum</taxon>
        <taxon>Colletotrichum gloeosporioides species complex</taxon>
    </lineage>
</organism>
<sequence>MVAAPAAATTATTAPTPAPAACICTSSHLYWSRSYKCYSACLTLRPTFRLTQRPDGIIWDVGSGTLRTQAPDSYLNLHLDSVRPGHPVCATPRLTSAVLPC</sequence>
<evidence type="ECO:0000313" key="1">
    <source>
        <dbReference type="EMBL" id="KAK1837546.1"/>
    </source>
</evidence>
<dbReference type="AlphaFoldDB" id="A0AAD8ZXK6"/>
<dbReference type="Proteomes" id="UP001243330">
    <property type="component" value="Unassembled WGS sequence"/>
</dbReference>
<keyword evidence="2" id="KW-1185">Reference proteome</keyword>
<name>A0AAD8ZXK6_9PEZI</name>
<proteinExistence type="predicted"/>